<keyword evidence="9" id="KW-1185">Reference proteome</keyword>
<evidence type="ECO:0000256" key="2">
    <source>
        <dbReference type="ARBA" id="ARBA00022490"/>
    </source>
</evidence>
<dbReference type="PANTHER" id="PTHR46212">
    <property type="entry name" value="PEFLIN"/>
    <property type="match status" value="1"/>
</dbReference>
<evidence type="ECO:0000256" key="3">
    <source>
        <dbReference type="ARBA" id="ARBA00022723"/>
    </source>
</evidence>
<evidence type="ECO:0000313" key="9">
    <source>
        <dbReference type="Proteomes" id="UP000398389"/>
    </source>
</evidence>
<evidence type="ECO:0000256" key="6">
    <source>
        <dbReference type="SAM" id="MobiDB-lite"/>
    </source>
</evidence>
<dbReference type="InterPro" id="IPR018247">
    <property type="entry name" value="EF_Hand_1_Ca_BS"/>
</dbReference>
<sequence length="202" mass="22789">MATAVSLSQQSSCIEPPSRPASSLSGQISHAFQSYQVNGVITDEPHLRAALSELISLPISRSTARQFFRQADSNGDDYIDFTEFRNLGRVLAQWRDLYMQFDSNGDGVLSLEEYWRALCMFGYELDTAFVERYANQHSELREVSDEGGETREERVLGFDGFVQSCIKLDRLRKVHQQYVSSMGVSPNVVPFEHLVGMVHGII</sequence>
<proteinExistence type="predicted"/>
<evidence type="ECO:0000313" key="8">
    <source>
        <dbReference type="EMBL" id="VVT58702.1"/>
    </source>
</evidence>
<dbReference type="GO" id="GO:0005509">
    <property type="term" value="F:calcium ion binding"/>
    <property type="evidence" value="ECO:0007669"/>
    <property type="project" value="InterPro"/>
</dbReference>
<protein>
    <recommendedName>
        <fullName evidence="7">EF-hand domain-containing protein</fullName>
    </recommendedName>
</protein>
<keyword evidence="3" id="KW-0479">Metal-binding</keyword>
<dbReference type="PROSITE" id="PS00018">
    <property type="entry name" value="EF_HAND_1"/>
    <property type="match status" value="1"/>
</dbReference>
<keyword evidence="2" id="KW-0963">Cytoplasm</keyword>
<evidence type="ECO:0000256" key="1">
    <source>
        <dbReference type="ARBA" id="ARBA00004496"/>
    </source>
</evidence>
<dbReference type="GO" id="GO:0048306">
    <property type="term" value="F:calcium-dependent protein binding"/>
    <property type="evidence" value="ECO:0007669"/>
    <property type="project" value="UniProtKB-ARBA"/>
</dbReference>
<gene>
    <name evidence="8" type="ORF">SAPINGB_P006341</name>
</gene>
<name>A0A5E8C5L7_9ASCO</name>
<feature type="domain" description="EF-hand" evidence="7">
    <location>
        <begin position="89"/>
        <end position="124"/>
    </location>
</feature>
<dbReference type="SUPFAM" id="SSF47473">
    <property type="entry name" value="EF-hand"/>
    <property type="match status" value="1"/>
</dbReference>
<dbReference type="PANTHER" id="PTHR46212:SF3">
    <property type="entry name" value="GH27120P"/>
    <property type="match status" value="1"/>
</dbReference>
<dbReference type="InterPro" id="IPR011992">
    <property type="entry name" value="EF-hand-dom_pair"/>
</dbReference>
<comment type="subcellular location">
    <subcellularLocation>
        <location evidence="1">Cytoplasm</location>
    </subcellularLocation>
</comment>
<organism evidence="8 9">
    <name type="scientific">Magnusiomyces paraingens</name>
    <dbReference type="NCBI Taxonomy" id="2606893"/>
    <lineage>
        <taxon>Eukaryota</taxon>
        <taxon>Fungi</taxon>
        <taxon>Dikarya</taxon>
        <taxon>Ascomycota</taxon>
        <taxon>Saccharomycotina</taxon>
        <taxon>Dipodascomycetes</taxon>
        <taxon>Dipodascales</taxon>
        <taxon>Dipodascaceae</taxon>
        <taxon>Magnusiomyces</taxon>
    </lineage>
</organism>
<dbReference type="GeneID" id="43585152"/>
<dbReference type="InterPro" id="IPR051426">
    <property type="entry name" value="Peflin/Sorcin_CaBP"/>
</dbReference>
<dbReference type="Proteomes" id="UP000398389">
    <property type="component" value="Unassembled WGS sequence"/>
</dbReference>
<feature type="compositionally biased region" description="Polar residues" evidence="6">
    <location>
        <begin position="1"/>
        <end position="13"/>
    </location>
</feature>
<evidence type="ECO:0000256" key="5">
    <source>
        <dbReference type="ARBA" id="ARBA00022837"/>
    </source>
</evidence>
<dbReference type="AlphaFoldDB" id="A0A5E8C5L7"/>
<feature type="region of interest" description="Disordered" evidence="6">
    <location>
        <begin position="1"/>
        <end position="24"/>
    </location>
</feature>
<reference evidence="8 9" key="1">
    <citation type="submission" date="2019-09" db="EMBL/GenBank/DDBJ databases">
        <authorList>
            <person name="Brejova B."/>
        </authorList>
    </citation>
    <scope>NUCLEOTIDE SEQUENCE [LARGE SCALE GENOMIC DNA]</scope>
</reference>
<keyword evidence="4" id="KW-0677">Repeat</keyword>
<dbReference type="Gene3D" id="1.10.238.10">
    <property type="entry name" value="EF-hand"/>
    <property type="match status" value="1"/>
</dbReference>
<dbReference type="RefSeq" id="XP_031856943.1">
    <property type="nucleotide sequence ID" value="XM_032001052.1"/>
</dbReference>
<dbReference type="PROSITE" id="PS50222">
    <property type="entry name" value="EF_HAND_2"/>
    <property type="match status" value="1"/>
</dbReference>
<keyword evidence="5" id="KW-0106">Calcium</keyword>
<dbReference type="SMART" id="SM00054">
    <property type="entry name" value="EFh"/>
    <property type="match status" value="2"/>
</dbReference>
<dbReference type="InterPro" id="IPR002048">
    <property type="entry name" value="EF_hand_dom"/>
</dbReference>
<dbReference type="Pfam" id="PF13202">
    <property type="entry name" value="EF-hand_5"/>
    <property type="match status" value="2"/>
</dbReference>
<evidence type="ECO:0000256" key="4">
    <source>
        <dbReference type="ARBA" id="ARBA00022737"/>
    </source>
</evidence>
<accession>A0A5E8C5L7</accession>
<dbReference type="OrthoDB" id="186625at2759"/>
<dbReference type="EMBL" id="CABVLU010000005">
    <property type="protein sequence ID" value="VVT58702.1"/>
    <property type="molecule type" value="Genomic_DNA"/>
</dbReference>
<dbReference type="GO" id="GO:0005737">
    <property type="term" value="C:cytoplasm"/>
    <property type="evidence" value="ECO:0007669"/>
    <property type="project" value="UniProtKB-SubCell"/>
</dbReference>
<evidence type="ECO:0000259" key="7">
    <source>
        <dbReference type="PROSITE" id="PS50222"/>
    </source>
</evidence>